<feature type="domain" description="Rrn7/TAF1B C-terminal cyclin" evidence="12">
    <location>
        <begin position="281"/>
        <end position="470"/>
    </location>
</feature>
<comment type="subcellular location">
    <subcellularLocation>
        <location evidence="1">Nucleus</location>
        <location evidence="1">Nucleolus</location>
    </subcellularLocation>
</comment>
<evidence type="ECO:0000256" key="3">
    <source>
        <dbReference type="ARBA" id="ARBA00022723"/>
    </source>
</evidence>
<keyword evidence="9" id="KW-0539">Nucleus</keyword>
<keyword evidence="7" id="KW-0238">DNA-binding</keyword>
<dbReference type="AlphaFoldDB" id="A0A0C9ZWP6"/>
<sequence>MAPRKKCPICGCRKWRKDSASGMVTCNEGHVLQNYRTESGDAEDFGTRTMRKRTLKSTRKKETVNKGDPKLYHGDRARFHYYQCLQLLLRKQVAALISLWSLPQEFEMICKDLWAMHLTLIRDPLPAEPLQHAREMKGPAPGIHMERSDVSDAKGSEDDQQDLGMGYSSNEDSTDSELEALLQENSAGSSTAEDEVQHARKKYHAKLSTRFVGRSDRPENTIAILVLACWTIRLPVIYMDIINAIEDYSVPYLDHVRLLPSSLTCHLTKHAIQALSPHHAPRISSLHRSVSRLAHRLHSNFGVTIPELSVAPVLWRVVRQCFCGTPMLYTLSKRLGNVLSLSLSVHHSLVPLPSDIESHKRYNAPPEVALASTVVVVLKLIYGLDGKRRQVVTTSCACVIADNFGTRLPRIAEDVACTFPDAEEFLAALRGASSAEPFVNNHPFSARIPMSVGDLDHVTLDEYLDFCEKALLAPQANGNRILDSYFPLSNENATENHTVITNGPMAKAGLPMQANEGKPDILQPGESYTIYHSGDVLGNVPSELDVIIQRACRWAGVSSDYICGVVERYERRLVRWWQAERQYEGDGIDAAAA</sequence>
<dbReference type="InterPro" id="IPR048540">
    <property type="entry name" value="Rrn7_cyclin_N"/>
</dbReference>
<dbReference type="GO" id="GO:0070860">
    <property type="term" value="C:RNA polymerase I core factor complex"/>
    <property type="evidence" value="ECO:0007669"/>
    <property type="project" value="InterPro"/>
</dbReference>
<evidence type="ECO:0000256" key="2">
    <source>
        <dbReference type="ARBA" id="ARBA00006899"/>
    </source>
</evidence>
<dbReference type="GO" id="GO:0001164">
    <property type="term" value="F:RNA polymerase I core promoter sequence-specific DNA binding"/>
    <property type="evidence" value="ECO:0007669"/>
    <property type="project" value="InterPro"/>
</dbReference>
<evidence type="ECO:0000259" key="12">
    <source>
        <dbReference type="Pfam" id="PF20645"/>
    </source>
</evidence>
<dbReference type="HOGENOM" id="CLU_029055_0_0_1"/>
<evidence type="ECO:0000256" key="1">
    <source>
        <dbReference type="ARBA" id="ARBA00004604"/>
    </source>
</evidence>
<dbReference type="Pfam" id="PF20644">
    <property type="entry name" value="Rrn7_cyclin_N"/>
    <property type="match status" value="1"/>
</dbReference>
<evidence type="ECO:0000256" key="5">
    <source>
        <dbReference type="ARBA" id="ARBA00022833"/>
    </source>
</evidence>
<evidence type="ECO:0000256" key="9">
    <source>
        <dbReference type="ARBA" id="ARBA00023242"/>
    </source>
</evidence>
<comment type="similarity">
    <text evidence="2">Belongs to the RRN7/TAF1B family.</text>
</comment>
<evidence type="ECO:0000256" key="4">
    <source>
        <dbReference type="ARBA" id="ARBA00022771"/>
    </source>
</evidence>
<keyword evidence="4" id="KW-0863">Zinc-finger</keyword>
<feature type="region of interest" description="Disordered" evidence="10">
    <location>
        <begin position="135"/>
        <end position="176"/>
    </location>
</feature>
<keyword evidence="6" id="KW-0805">Transcription regulation</keyword>
<feature type="compositionally biased region" description="Basic and acidic residues" evidence="10">
    <location>
        <begin position="144"/>
        <end position="157"/>
    </location>
</feature>
<evidence type="ECO:0000256" key="7">
    <source>
        <dbReference type="ARBA" id="ARBA00023125"/>
    </source>
</evidence>
<evidence type="ECO:0000259" key="11">
    <source>
        <dbReference type="Pfam" id="PF20644"/>
    </source>
</evidence>
<reference evidence="13 14" key="1">
    <citation type="submission" date="2014-04" db="EMBL/GenBank/DDBJ databases">
        <authorList>
            <consortium name="DOE Joint Genome Institute"/>
            <person name="Kuo A."/>
            <person name="Kohler A."/>
            <person name="Costa M.D."/>
            <person name="Nagy L.G."/>
            <person name="Floudas D."/>
            <person name="Copeland A."/>
            <person name="Barry K.W."/>
            <person name="Cichocki N."/>
            <person name="Veneault-Fourrey C."/>
            <person name="LaButti K."/>
            <person name="Lindquist E.A."/>
            <person name="Lipzen A."/>
            <person name="Lundell T."/>
            <person name="Morin E."/>
            <person name="Murat C."/>
            <person name="Sun H."/>
            <person name="Tunlid A."/>
            <person name="Henrissat B."/>
            <person name="Grigoriev I.V."/>
            <person name="Hibbett D.S."/>
            <person name="Martin F."/>
            <person name="Nordberg H.P."/>
            <person name="Cantor M.N."/>
            <person name="Hua S.X."/>
        </authorList>
    </citation>
    <scope>NUCLEOTIDE SEQUENCE [LARGE SCALE GENOMIC DNA]</scope>
    <source>
        <strain evidence="13 14">441</strain>
    </source>
</reference>
<keyword evidence="14" id="KW-1185">Reference proteome</keyword>
<reference evidence="14" key="2">
    <citation type="submission" date="2015-01" db="EMBL/GenBank/DDBJ databases">
        <title>Evolutionary Origins and Diversification of the Mycorrhizal Mutualists.</title>
        <authorList>
            <consortium name="DOE Joint Genome Institute"/>
            <consortium name="Mycorrhizal Genomics Consortium"/>
            <person name="Kohler A."/>
            <person name="Kuo A."/>
            <person name="Nagy L.G."/>
            <person name="Floudas D."/>
            <person name="Copeland A."/>
            <person name="Barry K.W."/>
            <person name="Cichocki N."/>
            <person name="Veneault-Fourrey C."/>
            <person name="LaButti K."/>
            <person name="Lindquist E.A."/>
            <person name="Lipzen A."/>
            <person name="Lundell T."/>
            <person name="Morin E."/>
            <person name="Murat C."/>
            <person name="Riley R."/>
            <person name="Ohm R."/>
            <person name="Sun H."/>
            <person name="Tunlid A."/>
            <person name="Henrissat B."/>
            <person name="Grigoriev I.V."/>
            <person name="Hibbett D.S."/>
            <person name="Martin F."/>
        </authorList>
    </citation>
    <scope>NUCLEOTIDE SEQUENCE [LARGE SCALE GENOMIC DNA]</scope>
    <source>
        <strain evidence="14">441</strain>
    </source>
</reference>
<dbReference type="STRING" id="765257.A0A0C9ZWP6"/>
<evidence type="ECO:0000256" key="10">
    <source>
        <dbReference type="SAM" id="MobiDB-lite"/>
    </source>
</evidence>
<dbReference type="GO" id="GO:0042790">
    <property type="term" value="P:nucleolar large rRNA transcription by RNA polymerase I"/>
    <property type="evidence" value="ECO:0007669"/>
    <property type="project" value="TreeGrafter"/>
</dbReference>
<name>A0A0C9ZWP6_9AGAM</name>
<keyword evidence="8" id="KW-0804">Transcription</keyword>
<dbReference type="InterPro" id="IPR048538">
    <property type="entry name" value="Rrn7_cyclin_C"/>
</dbReference>
<dbReference type="EMBL" id="KN833686">
    <property type="protein sequence ID" value="KIK30454.1"/>
    <property type="molecule type" value="Genomic_DNA"/>
</dbReference>
<accession>A0A0C9ZWP6</accession>
<keyword evidence="5" id="KW-0862">Zinc</keyword>
<evidence type="ECO:0000256" key="6">
    <source>
        <dbReference type="ARBA" id="ARBA00023015"/>
    </source>
</evidence>
<organism evidence="13 14">
    <name type="scientific">Pisolithus microcarpus 441</name>
    <dbReference type="NCBI Taxonomy" id="765257"/>
    <lineage>
        <taxon>Eukaryota</taxon>
        <taxon>Fungi</taxon>
        <taxon>Dikarya</taxon>
        <taxon>Basidiomycota</taxon>
        <taxon>Agaricomycotina</taxon>
        <taxon>Agaricomycetes</taxon>
        <taxon>Agaricomycetidae</taxon>
        <taxon>Boletales</taxon>
        <taxon>Sclerodermatineae</taxon>
        <taxon>Pisolithaceae</taxon>
        <taxon>Pisolithus</taxon>
    </lineage>
</organism>
<dbReference type="GO" id="GO:0008270">
    <property type="term" value="F:zinc ion binding"/>
    <property type="evidence" value="ECO:0007669"/>
    <property type="project" value="UniProtKB-KW"/>
</dbReference>
<dbReference type="PANTHER" id="PTHR31576:SF2">
    <property type="entry name" value="TATA BOX-BINDING PROTEIN-ASSOCIATED FACTOR RNA POLYMERASE I SUBUNIT B"/>
    <property type="match status" value="1"/>
</dbReference>
<gene>
    <name evidence="13" type="ORF">PISMIDRAFT_86872</name>
</gene>
<evidence type="ECO:0000313" key="13">
    <source>
        <dbReference type="EMBL" id="KIK30454.1"/>
    </source>
</evidence>
<keyword evidence="3" id="KW-0479">Metal-binding</keyword>
<dbReference type="Proteomes" id="UP000054018">
    <property type="component" value="Unassembled WGS sequence"/>
</dbReference>
<protein>
    <submittedName>
        <fullName evidence="13">Unplaced genomic scaffold scaffold_2, whole genome shotgun sequence</fullName>
    </submittedName>
</protein>
<dbReference type="PANTHER" id="PTHR31576">
    <property type="entry name" value="TATA BOX-BINDING PROTEIN-ASSOCIATED FACTOR RNA POLYMERASE I SUBUNIT B"/>
    <property type="match status" value="1"/>
</dbReference>
<dbReference type="InterPro" id="IPR033599">
    <property type="entry name" value="TAF1B/Rrn7"/>
</dbReference>
<feature type="domain" description="Rrn7/TAF1B N-terminal cyclin" evidence="11">
    <location>
        <begin position="178"/>
        <end position="261"/>
    </location>
</feature>
<evidence type="ECO:0000313" key="14">
    <source>
        <dbReference type="Proteomes" id="UP000054018"/>
    </source>
</evidence>
<dbReference type="Pfam" id="PF20645">
    <property type="entry name" value="Rrn7_cyclin_C"/>
    <property type="match status" value="1"/>
</dbReference>
<evidence type="ECO:0000256" key="8">
    <source>
        <dbReference type="ARBA" id="ARBA00023163"/>
    </source>
</evidence>
<proteinExistence type="inferred from homology"/>
<dbReference type="OrthoDB" id="428577at2759"/>